<evidence type="ECO:0000313" key="1">
    <source>
        <dbReference type="EMBL" id="OBY62319.1"/>
    </source>
</evidence>
<protein>
    <recommendedName>
        <fullName evidence="3">Lacal_2735 family protein</fullName>
    </recommendedName>
</protein>
<evidence type="ECO:0008006" key="3">
    <source>
        <dbReference type="Google" id="ProtNLM"/>
    </source>
</evidence>
<gene>
    <name evidence="1" type="ORF">LPB301_14500</name>
</gene>
<accession>A0A1B8TRU3</accession>
<name>A0A1B8TRU3_9FLAO</name>
<dbReference type="Proteomes" id="UP000092612">
    <property type="component" value="Unassembled WGS sequence"/>
</dbReference>
<proteinExistence type="predicted"/>
<dbReference type="AlphaFoldDB" id="A0A1B8TRU3"/>
<keyword evidence="2" id="KW-1185">Reference proteome</keyword>
<reference evidence="2" key="1">
    <citation type="submission" date="2016-02" db="EMBL/GenBank/DDBJ databases">
        <title>Paenibacillus sp. LPB0068, isolated from Crassostrea gigas.</title>
        <authorList>
            <person name="Shin S.-K."/>
            <person name="Yi H."/>
        </authorList>
    </citation>
    <scope>NUCLEOTIDE SEQUENCE [LARGE SCALE GENOMIC DNA]</scope>
    <source>
        <strain evidence="2">KCTC 23969</strain>
    </source>
</reference>
<comment type="caution">
    <text evidence="1">The sequence shown here is derived from an EMBL/GenBank/DDBJ whole genome shotgun (WGS) entry which is preliminary data.</text>
</comment>
<dbReference type="EMBL" id="LSFL01000036">
    <property type="protein sequence ID" value="OBY62319.1"/>
    <property type="molecule type" value="Genomic_DNA"/>
</dbReference>
<evidence type="ECO:0000313" key="2">
    <source>
        <dbReference type="Proteomes" id="UP000092612"/>
    </source>
</evidence>
<dbReference type="KEGG" id="prn:BW723_01190"/>
<dbReference type="OrthoDB" id="1453925at2"/>
<sequence>MYYKIQLSNFKKQLQNRYVKLVEKSNSYRYINESISDLAAFKAMKVLEKLNRFRYLNREVID</sequence>
<organism evidence="1 2">
    <name type="scientific">Polaribacter reichenbachii</name>
    <dbReference type="NCBI Taxonomy" id="996801"/>
    <lineage>
        <taxon>Bacteria</taxon>
        <taxon>Pseudomonadati</taxon>
        <taxon>Bacteroidota</taxon>
        <taxon>Flavobacteriia</taxon>
        <taxon>Flavobacteriales</taxon>
        <taxon>Flavobacteriaceae</taxon>
    </lineage>
</organism>